<reference evidence="17" key="1">
    <citation type="submission" date="2020-11" db="EMBL/GenBank/DDBJ databases">
        <authorList>
            <person name="Tran Van P."/>
        </authorList>
    </citation>
    <scope>NUCLEOTIDE SEQUENCE</scope>
</reference>
<gene>
    <name evidence="17" type="ORF">ONB1V03_LOCUS5720</name>
</gene>
<dbReference type="HAMAP" id="MF_00098">
    <property type="entry name" value="Met_tRNA_synth_type1"/>
    <property type="match status" value="1"/>
</dbReference>
<keyword evidence="9 15" id="KW-0067">ATP-binding</keyword>
<dbReference type="GO" id="GO:0017101">
    <property type="term" value="C:aminoacyl-tRNA synthetase multienzyme complex"/>
    <property type="evidence" value="ECO:0007669"/>
    <property type="project" value="TreeGrafter"/>
</dbReference>
<evidence type="ECO:0000256" key="8">
    <source>
        <dbReference type="ARBA" id="ARBA00022741"/>
    </source>
</evidence>
<evidence type="ECO:0000256" key="13">
    <source>
        <dbReference type="ARBA" id="ARBA00030904"/>
    </source>
</evidence>
<dbReference type="SUPFAM" id="SSF57770">
    <property type="entry name" value="Methionyl-tRNA synthetase (MetRS), Zn-domain"/>
    <property type="match status" value="1"/>
</dbReference>
<dbReference type="Gene3D" id="1.10.730.10">
    <property type="entry name" value="Isoleucyl-tRNA Synthetase, Domain 1"/>
    <property type="match status" value="1"/>
</dbReference>
<feature type="non-terminal residue" evidence="17">
    <location>
        <position position="1"/>
    </location>
</feature>
<dbReference type="CDD" id="cd00939">
    <property type="entry name" value="MetRS_RNA"/>
    <property type="match status" value="1"/>
</dbReference>
<evidence type="ECO:0000313" key="17">
    <source>
        <dbReference type="EMBL" id="CAD7646412.1"/>
    </source>
</evidence>
<dbReference type="SUPFAM" id="SSF47323">
    <property type="entry name" value="Anticodon-binding domain of a subclass of class I aminoacyl-tRNA synthetases"/>
    <property type="match status" value="1"/>
</dbReference>
<dbReference type="CDD" id="cd00814">
    <property type="entry name" value="MetRS_core"/>
    <property type="match status" value="1"/>
</dbReference>
<evidence type="ECO:0000256" key="11">
    <source>
        <dbReference type="ARBA" id="ARBA00022917"/>
    </source>
</evidence>
<dbReference type="InterPro" id="IPR014729">
    <property type="entry name" value="Rossmann-like_a/b/a_fold"/>
</dbReference>
<evidence type="ECO:0000256" key="7">
    <source>
        <dbReference type="ARBA" id="ARBA00022598"/>
    </source>
</evidence>
<accession>A0A7R9LR98</accession>
<evidence type="ECO:0000256" key="9">
    <source>
        <dbReference type="ARBA" id="ARBA00022840"/>
    </source>
</evidence>
<keyword evidence="10" id="KW-0694">RNA-binding</keyword>
<evidence type="ECO:0000256" key="4">
    <source>
        <dbReference type="ARBA" id="ARBA00018335"/>
    </source>
</evidence>
<dbReference type="AlphaFoldDB" id="A0A7R9LR98"/>
<evidence type="ECO:0000256" key="3">
    <source>
        <dbReference type="ARBA" id="ARBA00012838"/>
    </source>
</evidence>
<dbReference type="InterPro" id="IPR015413">
    <property type="entry name" value="Methionyl/Leucyl_tRNA_Synth"/>
</dbReference>
<dbReference type="GO" id="GO:0006431">
    <property type="term" value="P:methionyl-tRNA aminoacylation"/>
    <property type="evidence" value="ECO:0007669"/>
    <property type="project" value="InterPro"/>
</dbReference>
<dbReference type="SUPFAM" id="SSF47060">
    <property type="entry name" value="S15/NS1 RNA-binding domain"/>
    <property type="match status" value="1"/>
</dbReference>
<dbReference type="NCBIfam" id="TIGR00398">
    <property type="entry name" value="metG"/>
    <property type="match status" value="1"/>
</dbReference>
<proteinExistence type="inferred from homology"/>
<evidence type="ECO:0000256" key="14">
    <source>
        <dbReference type="ARBA" id="ARBA00047364"/>
    </source>
</evidence>
<sequence>MENENLITDLDIASEELEAAFSQWSISEDIVREDVADRRVISGGHNVLITSALPYVNNVPHLGNIIGSTLSADVFARYCRLKGINTLFLFGTDEYGTATENKALEEGVTPKEICDKYYKIHKEIYDWFGIAYDYFGRTTTEEQTLIAQKIFWRLHEHSYLLSEETQQLFCPKCERFLADRFVEGNCPFCDYCEARGDQCDKCGKLINATELKDPKCKRCATTPQIKSSNHLFLDLPKLQPKIEEWFKATTQLKDNHWSQTAKVIINSWLRDGLKPRCITRDLKWGTPVPLDGFKDKVFYVWYDAPIGYPSITAHHNKHWEEWWNNPDDVTLYQFMGKDNVPFHGIIFPACEFGTHDKWTMVSHISAVEYLNYEDSKFSKSRGVGVFGDNAKDTGIPADIWRFYLLYIRPESQDTTFSWTDLMNKNNSELLNNLGNFINRALVFITNNFEATVPEMAFQASDKTLLARINRELVHYSELMDKLKLRDGIRHILNISRIGNQYIQATKPWELVKKGPEDRARAATILGLAANVSALLSVLLMPYMPNTSAVIQSQLNIKMNLLPKDNRFHCILKSGHKIGKAEPLFKKLESKEIEALKQRFKGKQETVEANGANSADPFEGQVLTVDQLNELVTKQGNKVRDLKAQKETKPVIDKEVKILLDLKKRLGLVSGDSQ</sequence>
<dbReference type="EC" id="6.1.1.10" evidence="3"/>
<dbReference type="GO" id="GO:0004825">
    <property type="term" value="F:methionine-tRNA ligase activity"/>
    <property type="evidence" value="ECO:0007669"/>
    <property type="project" value="UniProtKB-EC"/>
</dbReference>
<evidence type="ECO:0000256" key="2">
    <source>
        <dbReference type="ARBA" id="ARBA00005594"/>
    </source>
</evidence>
<dbReference type="GO" id="GO:0005829">
    <property type="term" value="C:cytosol"/>
    <property type="evidence" value="ECO:0007669"/>
    <property type="project" value="TreeGrafter"/>
</dbReference>
<protein>
    <recommendedName>
        <fullName evidence="4">Methionine--tRNA ligase, cytoplasmic</fullName>
        <ecNumber evidence="3">6.1.1.10</ecNumber>
    </recommendedName>
    <alternativeName>
        <fullName evidence="13">Methionyl-tRNA synthetase</fullName>
    </alternativeName>
</protein>
<dbReference type="InterPro" id="IPR014758">
    <property type="entry name" value="Met-tRNA_synth"/>
</dbReference>
<dbReference type="GO" id="GO:0000049">
    <property type="term" value="F:tRNA binding"/>
    <property type="evidence" value="ECO:0007669"/>
    <property type="project" value="UniProtKB-KW"/>
</dbReference>
<dbReference type="InterPro" id="IPR023458">
    <property type="entry name" value="Met-tRNA_ligase_1"/>
</dbReference>
<dbReference type="PRINTS" id="PR01041">
    <property type="entry name" value="TRNASYNTHMET"/>
</dbReference>
<evidence type="ECO:0000313" key="18">
    <source>
        <dbReference type="Proteomes" id="UP000728032"/>
    </source>
</evidence>
<dbReference type="InterPro" id="IPR009068">
    <property type="entry name" value="uS15_NS1_RNA-bd_sf"/>
</dbReference>
<keyword evidence="12 15" id="KW-0030">Aminoacyl-tRNA synthetase</keyword>
<dbReference type="InterPro" id="IPR041872">
    <property type="entry name" value="Anticodon_Met"/>
</dbReference>
<dbReference type="GO" id="GO:0005524">
    <property type="term" value="F:ATP binding"/>
    <property type="evidence" value="ECO:0007669"/>
    <property type="project" value="UniProtKB-KW"/>
</dbReference>
<keyword evidence="11 15" id="KW-0648">Protein biosynthesis</keyword>
<dbReference type="EMBL" id="OC917187">
    <property type="protein sequence ID" value="CAD7646412.1"/>
    <property type="molecule type" value="Genomic_DNA"/>
</dbReference>
<dbReference type="FunFam" id="1.10.730.10:FF:000031">
    <property type="entry name" value="Putative Methionyl-tRNA synthetase"/>
    <property type="match status" value="1"/>
</dbReference>
<dbReference type="PROSITE" id="PS51185">
    <property type="entry name" value="WHEP_TRS_2"/>
    <property type="match status" value="1"/>
</dbReference>
<dbReference type="InterPro" id="IPR033911">
    <property type="entry name" value="MetRS_core"/>
</dbReference>
<evidence type="ECO:0000256" key="6">
    <source>
        <dbReference type="ARBA" id="ARBA00022555"/>
    </source>
</evidence>
<dbReference type="OrthoDB" id="5844513at2759"/>
<name>A0A7R9LR98_9ACAR</name>
<dbReference type="Gene3D" id="3.40.50.620">
    <property type="entry name" value="HUPs"/>
    <property type="match status" value="1"/>
</dbReference>
<keyword evidence="5" id="KW-0963">Cytoplasm</keyword>
<dbReference type="InterPro" id="IPR029038">
    <property type="entry name" value="MetRS_Zn"/>
</dbReference>
<dbReference type="InterPro" id="IPR009080">
    <property type="entry name" value="tRNAsynth_Ia_anticodon-bd"/>
</dbReference>
<evidence type="ECO:0000256" key="5">
    <source>
        <dbReference type="ARBA" id="ARBA00022490"/>
    </source>
</evidence>
<evidence type="ECO:0000256" key="12">
    <source>
        <dbReference type="ARBA" id="ARBA00023146"/>
    </source>
</evidence>
<keyword evidence="18" id="KW-1185">Reference proteome</keyword>
<dbReference type="PANTHER" id="PTHR45765">
    <property type="entry name" value="METHIONINE--TRNA LIGASE"/>
    <property type="match status" value="1"/>
</dbReference>
<dbReference type="Proteomes" id="UP000728032">
    <property type="component" value="Unassembled WGS sequence"/>
</dbReference>
<comment type="catalytic activity">
    <reaction evidence="14">
        <text>tRNA(Met) + L-methionine + ATP = L-methionyl-tRNA(Met) + AMP + diphosphate</text>
        <dbReference type="Rhea" id="RHEA:13481"/>
        <dbReference type="Rhea" id="RHEA-COMP:9667"/>
        <dbReference type="Rhea" id="RHEA-COMP:9698"/>
        <dbReference type="ChEBI" id="CHEBI:30616"/>
        <dbReference type="ChEBI" id="CHEBI:33019"/>
        <dbReference type="ChEBI" id="CHEBI:57844"/>
        <dbReference type="ChEBI" id="CHEBI:78442"/>
        <dbReference type="ChEBI" id="CHEBI:78530"/>
        <dbReference type="ChEBI" id="CHEBI:456215"/>
        <dbReference type="EC" id="6.1.1.10"/>
    </reaction>
</comment>
<dbReference type="SUPFAM" id="SSF52374">
    <property type="entry name" value="Nucleotidylyl transferase"/>
    <property type="match status" value="1"/>
</dbReference>
<dbReference type="CDD" id="cd07957">
    <property type="entry name" value="Anticodon_Ia_Met"/>
    <property type="match status" value="1"/>
</dbReference>
<evidence type="ECO:0000256" key="1">
    <source>
        <dbReference type="ARBA" id="ARBA00004496"/>
    </source>
</evidence>
<organism evidence="17">
    <name type="scientific">Oppiella nova</name>
    <dbReference type="NCBI Taxonomy" id="334625"/>
    <lineage>
        <taxon>Eukaryota</taxon>
        <taxon>Metazoa</taxon>
        <taxon>Ecdysozoa</taxon>
        <taxon>Arthropoda</taxon>
        <taxon>Chelicerata</taxon>
        <taxon>Arachnida</taxon>
        <taxon>Acari</taxon>
        <taxon>Acariformes</taxon>
        <taxon>Sarcoptiformes</taxon>
        <taxon>Oribatida</taxon>
        <taxon>Brachypylina</taxon>
        <taxon>Oppioidea</taxon>
        <taxon>Oppiidae</taxon>
        <taxon>Oppiella</taxon>
    </lineage>
</organism>
<dbReference type="Pfam" id="PF19303">
    <property type="entry name" value="Anticodon_3"/>
    <property type="match status" value="1"/>
</dbReference>
<dbReference type="FunFam" id="2.20.28.20:FF:000001">
    <property type="entry name" value="Methionine--tRNA ligase"/>
    <property type="match status" value="1"/>
</dbReference>
<keyword evidence="6" id="KW-0820">tRNA-binding</keyword>
<keyword evidence="7 15" id="KW-0436">Ligase</keyword>
<dbReference type="EMBL" id="CAJPVJ010002362">
    <property type="protein sequence ID" value="CAG2166193.1"/>
    <property type="molecule type" value="Genomic_DNA"/>
</dbReference>
<dbReference type="InterPro" id="IPR001412">
    <property type="entry name" value="aa-tRNA-synth_I_CS"/>
</dbReference>
<comment type="subcellular location">
    <subcellularLocation>
        <location evidence="1">Cytoplasm</location>
    </subcellularLocation>
</comment>
<dbReference type="InterPro" id="IPR000738">
    <property type="entry name" value="WHEP-TRS_dom"/>
</dbReference>
<dbReference type="Pfam" id="PF00458">
    <property type="entry name" value="WHEP-TRS"/>
    <property type="match status" value="1"/>
</dbReference>
<keyword evidence="8 15" id="KW-0547">Nucleotide-binding</keyword>
<dbReference type="Pfam" id="PF09334">
    <property type="entry name" value="tRNA-synt_1g"/>
    <property type="match status" value="1"/>
</dbReference>
<evidence type="ECO:0000256" key="10">
    <source>
        <dbReference type="ARBA" id="ARBA00022884"/>
    </source>
</evidence>
<dbReference type="PANTHER" id="PTHR45765:SF1">
    <property type="entry name" value="METHIONINE--TRNA LIGASE, CYTOPLASMIC"/>
    <property type="match status" value="1"/>
</dbReference>
<dbReference type="SMART" id="SM00991">
    <property type="entry name" value="WHEP-TRS"/>
    <property type="match status" value="1"/>
</dbReference>
<comment type="similarity">
    <text evidence="2 15">Belongs to the class-I aminoacyl-tRNA synthetase family.</text>
</comment>
<dbReference type="Gene3D" id="2.20.28.20">
    <property type="entry name" value="Methionyl-tRNA synthetase, Zn-domain"/>
    <property type="match status" value="1"/>
</dbReference>
<evidence type="ECO:0000256" key="15">
    <source>
        <dbReference type="RuleBase" id="RU363039"/>
    </source>
</evidence>
<dbReference type="PROSITE" id="PS00178">
    <property type="entry name" value="AA_TRNA_LIGASE_I"/>
    <property type="match status" value="1"/>
</dbReference>
<dbReference type="Gene3D" id="1.10.287.10">
    <property type="entry name" value="S15/NS1, RNA-binding"/>
    <property type="match status" value="1"/>
</dbReference>
<feature type="domain" description="WHEP-TRS" evidence="16">
    <location>
        <begin position="623"/>
        <end position="673"/>
    </location>
</feature>
<dbReference type="NCBIfam" id="NF001100">
    <property type="entry name" value="PRK00133.1"/>
    <property type="match status" value="1"/>
</dbReference>
<evidence type="ECO:0000259" key="16">
    <source>
        <dbReference type="PROSITE" id="PS51185"/>
    </source>
</evidence>